<feature type="domain" description="C2" evidence="4">
    <location>
        <begin position="268"/>
        <end position="384"/>
    </location>
</feature>
<dbReference type="PANTHER" id="PTHR45911">
    <property type="entry name" value="C2 DOMAIN-CONTAINING PROTEIN"/>
    <property type="match status" value="1"/>
</dbReference>
<reference evidence="6" key="1">
    <citation type="submission" date="2025-08" db="UniProtKB">
        <authorList>
            <consortium name="RefSeq"/>
        </authorList>
    </citation>
    <scope>IDENTIFICATION</scope>
    <source>
        <tissue evidence="6">Muscle</tissue>
    </source>
</reference>
<feature type="region of interest" description="Disordered" evidence="3">
    <location>
        <begin position="100"/>
        <end position="216"/>
    </location>
</feature>
<organism evidence="5 6">
    <name type="scientific">Limulus polyphemus</name>
    <name type="common">Atlantic horseshoe crab</name>
    <dbReference type="NCBI Taxonomy" id="6850"/>
    <lineage>
        <taxon>Eukaryota</taxon>
        <taxon>Metazoa</taxon>
        <taxon>Ecdysozoa</taxon>
        <taxon>Arthropoda</taxon>
        <taxon>Chelicerata</taxon>
        <taxon>Merostomata</taxon>
        <taxon>Xiphosura</taxon>
        <taxon>Limulidae</taxon>
        <taxon>Limulus</taxon>
    </lineage>
</organism>
<feature type="compositionally biased region" description="Basic and acidic residues" evidence="3">
    <location>
        <begin position="127"/>
        <end position="140"/>
    </location>
</feature>
<dbReference type="PROSITE" id="PS50004">
    <property type="entry name" value="C2"/>
    <property type="match status" value="1"/>
</dbReference>
<feature type="compositionally biased region" description="Basic and acidic residues" evidence="3">
    <location>
        <begin position="100"/>
        <end position="113"/>
    </location>
</feature>
<accession>A0ABM1T1B4</accession>
<dbReference type="Proteomes" id="UP000694941">
    <property type="component" value="Unplaced"/>
</dbReference>
<dbReference type="InterPro" id="IPR035892">
    <property type="entry name" value="C2_domain_sf"/>
</dbReference>
<feature type="compositionally biased region" description="Basic residues" evidence="3">
    <location>
        <begin position="117"/>
        <end position="126"/>
    </location>
</feature>
<evidence type="ECO:0000256" key="3">
    <source>
        <dbReference type="SAM" id="MobiDB-lite"/>
    </source>
</evidence>
<dbReference type="Pfam" id="PF00168">
    <property type="entry name" value="C2"/>
    <property type="match status" value="2"/>
</dbReference>
<keyword evidence="1" id="KW-0479">Metal-binding</keyword>
<evidence type="ECO:0000313" key="6">
    <source>
        <dbReference type="RefSeq" id="XP_022249670.1"/>
    </source>
</evidence>
<dbReference type="PRINTS" id="PR00360">
    <property type="entry name" value="C2DOMAIN"/>
</dbReference>
<evidence type="ECO:0000256" key="2">
    <source>
        <dbReference type="ARBA" id="ARBA00022837"/>
    </source>
</evidence>
<dbReference type="CDD" id="cd04042">
    <property type="entry name" value="C2A_MCTP_PRT"/>
    <property type="match status" value="1"/>
</dbReference>
<dbReference type="SMART" id="SM00239">
    <property type="entry name" value="C2"/>
    <property type="match status" value="1"/>
</dbReference>
<sequence length="478" mass="53999">MGKQITGSCHNSIEPDESKTRYGGFYRTLKPFPAKQKFPTLTEAKGDEVSLMDTSTKKTHAMSERKHSLICCLSVKVVQDISNDFYKNIYESVQLSEMPKIHGEDRDSGEENNKISAMKKPKLKKNNRSDPAELSQERPSSRTSTPSPSKKPSKRPVRRVQSMWSTLKTVVPHRLKNRHKNELSCSGRLGSSDPDVSSSNLASLAKTPVDDSGIRSSEAKLLNDTSSLSDPNLNRQDFVGNTNCHTEKKALVITTREDQTDSGLESMESTTLKQRQNTLRKHAFFQVDVHLRSGKDLLAKDSCGTSDPYVKFKLGGRQLYKSRTIPKTLDPYWDEFFCLPVEDVFEPLYVRVYDYDFGLQDDYMGSAQVDLTCLELNKPTDVTLPLTDSGLPDDPKQWGSIQLTLTLIPKTQMDKEQYFNKGLKVTADATLKKQKIQLWDSVVTIVLVEGKNLFPMDENGLSDPYVKFRLGNEKYRSK</sequence>
<evidence type="ECO:0000256" key="1">
    <source>
        <dbReference type="ARBA" id="ARBA00022723"/>
    </source>
</evidence>
<feature type="compositionally biased region" description="Low complexity" evidence="3">
    <location>
        <begin position="141"/>
        <end position="150"/>
    </location>
</feature>
<dbReference type="PANTHER" id="PTHR45911:SF4">
    <property type="entry name" value="MULTIPLE C2 AND TRANSMEMBRANE DOMAIN-CONTAINING PROTEIN"/>
    <property type="match status" value="1"/>
</dbReference>
<evidence type="ECO:0000313" key="5">
    <source>
        <dbReference type="Proteomes" id="UP000694941"/>
    </source>
</evidence>
<dbReference type="RefSeq" id="XP_022249670.1">
    <property type="nucleotide sequence ID" value="XM_022393962.1"/>
</dbReference>
<proteinExistence type="predicted"/>
<dbReference type="GeneID" id="106465997"/>
<keyword evidence="5" id="KW-1185">Reference proteome</keyword>
<keyword evidence="2" id="KW-0106">Calcium</keyword>
<dbReference type="InterPro" id="IPR000008">
    <property type="entry name" value="C2_dom"/>
</dbReference>
<evidence type="ECO:0000259" key="4">
    <source>
        <dbReference type="PROSITE" id="PS50004"/>
    </source>
</evidence>
<protein>
    <submittedName>
        <fullName evidence="6">Multiple C2 and transmembrane domain-containing protein 2-like</fullName>
    </submittedName>
</protein>
<dbReference type="SUPFAM" id="SSF49562">
    <property type="entry name" value="C2 domain (Calcium/lipid-binding domain, CaLB)"/>
    <property type="match status" value="2"/>
</dbReference>
<name>A0ABM1T1B4_LIMPO</name>
<gene>
    <name evidence="6" type="primary">LOC106465997</name>
</gene>
<dbReference type="Gene3D" id="2.60.40.150">
    <property type="entry name" value="C2 domain"/>
    <property type="match status" value="2"/>
</dbReference>
<feature type="non-terminal residue" evidence="6">
    <location>
        <position position="478"/>
    </location>
</feature>